<dbReference type="PANTHER" id="PTHR18934:SF221">
    <property type="entry name" value="ATP-DEPENDENT RNA HELICASE DHX34-RELATED"/>
    <property type="match status" value="1"/>
</dbReference>
<feature type="compositionally biased region" description="Basic residues" evidence="6">
    <location>
        <begin position="28"/>
        <end position="38"/>
    </location>
</feature>
<comment type="caution">
    <text evidence="9">The sequence shown here is derived from an EMBL/GenBank/DDBJ whole genome shotgun (WGS) entry which is preliminary data.</text>
</comment>
<dbReference type="FunFam" id="1.20.120.1080:FF:000005">
    <property type="entry name" value="ATP-dependent helicase HrpA"/>
    <property type="match status" value="1"/>
</dbReference>
<feature type="region of interest" description="Disordered" evidence="6">
    <location>
        <begin position="1"/>
        <end position="130"/>
    </location>
</feature>
<dbReference type="InterPro" id="IPR001650">
    <property type="entry name" value="Helicase_C-like"/>
</dbReference>
<dbReference type="SMART" id="SM00490">
    <property type="entry name" value="HELICc"/>
    <property type="match status" value="1"/>
</dbReference>
<evidence type="ECO:0000259" key="7">
    <source>
        <dbReference type="PROSITE" id="PS51192"/>
    </source>
</evidence>
<dbReference type="PANTHER" id="PTHR18934">
    <property type="entry name" value="ATP-DEPENDENT RNA HELICASE"/>
    <property type="match status" value="1"/>
</dbReference>
<dbReference type="AlphaFoldDB" id="A0AAV2H5L7"/>
<dbReference type="InterPro" id="IPR007502">
    <property type="entry name" value="Helicase-assoc_dom"/>
</dbReference>
<dbReference type="Proteomes" id="UP001497497">
    <property type="component" value="Unassembled WGS sequence"/>
</dbReference>
<protein>
    <recommendedName>
        <fullName evidence="11">ATP-dependent RNA helicase DHX34</fullName>
    </recommendedName>
</protein>
<dbReference type="PROSITE" id="PS51194">
    <property type="entry name" value="HELICASE_CTER"/>
    <property type="match status" value="1"/>
</dbReference>
<feature type="compositionally biased region" description="Basic and acidic residues" evidence="6">
    <location>
        <begin position="830"/>
        <end position="842"/>
    </location>
</feature>
<feature type="compositionally biased region" description="Basic and acidic residues" evidence="6">
    <location>
        <begin position="54"/>
        <end position="65"/>
    </location>
</feature>
<dbReference type="GO" id="GO:0005524">
    <property type="term" value="F:ATP binding"/>
    <property type="evidence" value="ECO:0007669"/>
    <property type="project" value="UniProtKB-KW"/>
</dbReference>
<evidence type="ECO:0000256" key="4">
    <source>
        <dbReference type="ARBA" id="ARBA00022806"/>
    </source>
</evidence>
<dbReference type="GO" id="GO:0004386">
    <property type="term" value="F:helicase activity"/>
    <property type="evidence" value="ECO:0007669"/>
    <property type="project" value="UniProtKB-KW"/>
</dbReference>
<keyword evidence="2" id="KW-0547">Nucleotide-binding</keyword>
<evidence type="ECO:0000256" key="1">
    <source>
        <dbReference type="ARBA" id="ARBA00022723"/>
    </source>
</evidence>
<dbReference type="GO" id="GO:0016787">
    <property type="term" value="F:hydrolase activity"/>
    <property type="evidence" value="ECO:0007669"/>
    <property type="project" value="UniProtKB-KW"/>
</dbReference>
<keyword evidence="10" id="KW-1185">Reference proteome</keyword>
<dbReference type="EMBL" id="CAXITT010000033">
    <property type="protein sequence ID" value="CAL1528445.1"/>
    <property type="molecule type" value="Genomic_DNA"/>
</dbReference>
<dbReference type="Gene3D" id="1.20.120.1080">
    <property type="match status" value="1"/>
</dbReference>
<dbReference type="InterPro" id="IPR056382">
    <property type="entry name" value="DHX34_Znf-C2H2"/>
</dbReference>
<feature type="compositionally biased region" description="Basic and acidic residues" evidence="6">
    <location>
        <begin position="12"/>
        <end position="27"/>
    </location>
</feature>
<proteinExistence type="predicted"/>
<evidence type="ECO:0000256" key="2">
    <source>
        <dbReference type="ARBA" id="ARBA00022741"/>
    </source>
</evidence>
<name>A0AAV2H5L7_LYMST</name>
<feature type="compositionally biased region" description="Basic and acidic residues" evidence="6">
    <location>
        <begin position="85"/>
        <end position="100"/>
    </location>
</feature>
<feature type="compositionally biased region" description="Basic residues" evidence="6">
    <location>
        <begin position="66"/>
        <end position="84"/>
    </location>
</feature>
<evidence type="ECO:0008006" key="11">
    <source>
        <dbReference type="Google" id="ProtNLM"/>
    </source>
</evidence>
<dbReference type="InterPro" id="IPR011709">
    <property type="entry name" value="DEAD-box_helicase_OB_fold"/>
</dbReference>
<feature type="region of interest" description="Disordered" evidence="6">
    <location>
        <begin position="830"/>
        <end position="850"/>
    </location>
</feature>
<keyword evidence="1" id="KW-0479">Metal-binding</keyword>
<keyword evidence="5" id="KW-0067">ATP-binding</keyword>
<evidence type="ECO:0000313" key="10">
    <source>
        <dbReference type="Proteomes" id="UP001497497"/>
    </source>
</evidence>
<evidence type="ECO:0000259" key="8">
    <source>
        <dbReference type="PROSITE" id="PS51194"/>
    </source>
</evidence>
<dbReference type="SMART" id="SM00487">
    <property type="entry name" value="DEXDc"/>
    <property type="match status" value="1"/>
</dbReference>
<dbReference type="SMART" id="SM00847">
    <property type="entry name" value="HA2"/>
    <property type="match status" value="1"/>
</dbReference>
<organism evidence="9 10">
    <name type="scientific">Lymnaea stagnalis</name>
    <name type="common">Great pond snail</name>
    <name type="synonym">Helix stagnalis</name>
    <dbReference type="NCBI Taxonomy" id="6523"/>
    <lineage>
        <taxon>Eukaryota</taxon>
        <taxon>Metazoa</taxon>
        <taxon>Spiralia</taxon>
        <taxon>Lophotrochozoa</taxon>
        <taxon>Mollusca</taxon>
        <taxon>Gastropoda</taxon>
        <taxon>Heterobranchia</taxon>
        <taxon>Euthyneura</taxon>
        <taxon>Panpulmonata</taxon>
        <taxon>Hygrophila</taxon>
        <taxon>Lymnaeoidea</taxon>
        <taxon>Lymnaeidae</taxon>
        <taxon>Lymnaea</taxon>
    </lineage>
</organism>
<dbReference type="CDD" id="cd18791">
    <property type="entry name" value="SF2_C_RHA"/>
    <property type="match status" value="1"/>
</dbReference>
<dbReference type="GO" id="GO:0046872">
    <property type="term" value="F:metal ion binding"/>
    <property type="evidence" value="ECO:0007669"/>
    <property type="project" value="UniProtKB-KW"/>
</dbReference>
<dbReference type="Pfam" id="PF21010">
    <property type="entry name" value="HA2_C"/>
    <property type="match status" value="1"/>
</dbReference>
<keyword evidence="3" id="KW-0378">Hydrolase</keyword>
<reference evidence="9 10" key="1">
    <citation type="submission" date="2024-04" db="EMBL/GenBank/DDBJ databases">
        <authorList>
            <consortium name="Genoscope - CEA"/>
            <person name="William W."/>
        </authorList>
    </citation>
    <scope>NUCLEOTIDE SEQUENCE [LARGE SCALE GENOMIC DNA]</scope>
</reference>
<dbReference type="CDD" id="cd17979">
    <property type="entry name" value="DEXHc_DHX34"/>
    <property type="match status" value="1"/>
</dbReference>
<accession>A0AAV2H5L7</accession>
<evidence type="ECO:0000256" key="6">
    <source>
        <dbReference type="SAM" id="MobiDB-lite"/>
    </source>
</evidence>
<dbReference type="Pfam" id="PF00271">
    <property type="entry name" value="Helicase_C"/>
    <property type="match status" value="1"/>
</dbReference>
<feature type="domain" description="Helicase C-terminal" evidence="8">
    <location>
        <begin position="498"/>
        <end position="666"/>
    </location>
</feature>
<gene>
    <name evidence="9" type="ORF">GSLYS_00002615001</name>
</gene>
<evidence type="ECO:0000313" key="9">
    <source>
        <dbReference type="EMBL" id="CAL1528445.1"/>
    </source>
</evidence>
<dbReference type="InterPro" id="IPR027417">
    <property type="entry name" value="P-loop_NTPase"/>
</dbReference>
<dbReference type="Gene3D" id="3.40.50.300">
    <property type="entry name" value="P-loop containing nucleotide triphosphate hydrolases"/>
    <property type="match status" value="2"/>
</dbReference>
<dbReference type="InterPro" id="IPR018527">
    <property type="entry name" value="Rubredoxin_Fe_BS"/>
</dbReference>
<dbReference type="FunFam" id="3.40.50.300:FF:000725">
    <property type="entry name" value="probable ATP-dependent RNA helicase DHX34"/>
    <property type="match status" value="1"/>
</dbReference>
<dbReference type="Pfam" id="PF24485">
    <property type="entry name" value="zf-C2H2_DHX34"/>
    <property type="match status" value="1"/>
</dbReference>
<dbReference type="GO" id="GO:0003723">
    <property type="term" value="F:RNA binding"/>
    <property type="evidence" value="ECO:0007669"/>
    <property type="project" value="TreeGrafter"/>
</dbReference>
<evidence type="ECO:0000256" key="3">
    <source>
        <dbReference type="ARBA" id="ARBA00022801"/>
    </source>
</evidence>
<dbReference type="InterPro" id="IPR011545">
    <property type="entry name" value="DEAD/DEAH_box_helicase_dom"/>
</dbReference>
<dbReference type="SUPFAM" id="SSF52540">
    <property type="entry name" value="P-loop containing nucleoside triphosphate hydrolases"/>
    <property type="match status" value="1"/>
</dbReference>
<keyword evidence="4" id="KW-0347">Helicase</keyword>
<dbReference type="Pfam" id="PF07717">
    <property type="entry name" value="OB_NTP_bind"/>
    <property type="match status" value="1"/>
</dbReference>
<dbReference type="PROSITE" id="PS51192">
    <property type="entry name" value="HELICASE_ATP_BIND_1"/>
    <property type="match status" value="1"/>
</dbReference>
<dbReference type="InterPro" id="IPR014001">
    <property type="entry name" value="Helicase_ATP-bd"/>
</dbReference>
<dbReference type="FunFam" id="3.40.50.300:FF:000540">
    <property type="entry name" value="probable ATP-dependent RNA helicase DHX34"/>
    <property type="match status" value="1"/>
</dbReference>
<dbReference type="Pfam" id="PF00270">
    <property type="entry name" value="DEAD"/>
    <property type="match status" value="1"/>
</dbReference>
<feature type="domain" description="Helicase ATP-binding" evidence="7">
    <location>
        <begin position="303"/>
        <end position="463"/>
    </location>
</feature>
<evidence type="ECO:0000256" key="5">
    <source>
        <dbReference type="ARBA" id="ARBA00022840"/>
    </source>
</evidence>
<sequence>MVTDDSSSDYESCTKDNQRDSFRSDRSHTKKHKKRKKNKGADKECKDKHKHSKHLSDGASHLHSESHRHRSLSKLKRKHISSKHQHVDKVCKQKHKHDESFSSASGSESDQNVPERVTSRDERATSQSISSEIDDVPMRHEPSVELDYNFEFTKYKYSLGKIFFRDNYFGKIAERGSQEHDDFWAFIARFQEFQRKKAEKLNGTKPKENYDKRTGHLSLPQNYDVSYRINISFLSKDFDVFLKKNRLVDYQLEKELTRGRILQFRSMIIHFLDFQQKQKFQKLYKIRKDQRNLPIHQYKKKILEMVKEHQVVVVAGDTGCGKSTQVPQYLMEAGYEKIACTQPRRIACISLSKRVGYETLNEYGSQVAYQVRFDKSKTATTKILFLTEGLLLRQMSSDPLLEMYNVIVIDEVHERHIYTDFLLGVLKCILKQRSDLKLVLMSATININLFSHYFHDAPVMKVPGRLYPIELEYCPVRKDDSSDTKRLDPTPYLRIMQRIDHKYPASERGDLLIFLSGMSEIMAVVEAAKAYALQMKQWIVLPLHSALSIEEQDKVFDYAPPGVRKCIVSTNIAETSVTIDGVRFIVDSGKVKEMSFDPKFKMQKLQEFWISRASSEQRKGRAGRTGPGVCFRLYDESDYNSFEEYATPELQRVPLDSLILQMISMGLPDARKFPFIEPPSMSSLENSILFLKEQGALASDESLTPIGQMLSMLPVDVVIGKMLIMGSIFNMIDPILSITAAMSVQSPFTNRAYTDHEALTARKPLESDHGDPFTLLNAFDEWIQVKAQGQGTRKWCKRRGLEEQRFYEMIKLKRQFKDLLRDHHLLDGGEDKQQYMTSEERRAKHGERKRLGDLRKEKMRENKRRKVLTLEDEEFKISDEEGDTTKGNDIKDLEFRLSNDLNQLQETSNRSRHFTLRDINLMKIILCSGLYPQVAIPDDCNTYKRDTEQAFHTKNKPFILLHPTSIFASHPDLLTPKDSSGRRPAPSELKGLQSSKHELLSYVSLLETNNKPYLVNTMRVPALQTVTLFSNSIDTNADCTRLICDGWLELKFSTAEIAEMVVSSIIQLRSTWHSLLQVRLKDTFEGIDEERRVSPRARQLERMLASKLTEYLNSDIMYAVRRILPAEMQRAYVGPGKGLTSSTVLDKLVRGGGAGQEHPVKGGVQVTDYFTFNCLLDETSANVWGEFTQAMQRHWKCPLCGQSMLVNVLERLQHETICSSEGGQGLLRQEAEENEKEKELNLNPLRKPYFCSECNEKLLLTTIEILKHRKTHVT</sequence>
<dbReference type="PROSITE" id="PS00202">
    <property type="entry name" value="RUBREDOXIN"/>
    <property type="match status" value="1"/>
</dbReference>